<gene>
    <name evidence="5" type="ORF">JCM19237_1503</name>
</gene>
<dbReference type="Pfam" id="PF02151">
    <property type="entry name" value="UVR"/>
    <property type="match status" value="1"/>
</dbReference>
<dbReference type="PROSITE" id="PS50151">
    <property type="entry name" value="UVR"/>
    <property type="match status" value="1"/>
</dbReference>
<evidence type="ECO:0000256" key="3">
    <source>
        <dbReference type="ARBA" id="ARBA00023236"/>
    </source>
</evidence>
<evidence type="ECO:0000313" key="5">
    <source>
        <dbReference type="EMBL" id="GAL07563.1"/>
    </source>
</evidence>
<keyword evidence="2" id="KW-0234">DNA repair</keyword>
<organism evidence="5 6">
    <name type="scientific">Photobacterium aphoticum</name>
    <dbReference type="NCBI Taxonomy" id="754436"/>
    <lineage>
        <taxon>Bacteria</taxon>
        <taxon>Pseudomonadati</taxon>
        <taxon>Pseudomonadota</taxon>
        <taxon>Gammaproteobacteria</taxon>
        <taxon>Vibrionales</taxon>
        <taxon>Vibrionaceae</taxon>
        <taxon>Photobacterium</taxon>
    </lineage>
</organism>
<reference evidence="5 6" key="1">
    <citation type="journal article" date="2014" name="Genome Announc.">
        <title>Draft Genome Sequences of Two Vibrionaceae Species, Vibrio ponticus C121 and Photobacterium aphoticum C119, Isolated as Coral Reef Microbiota.</title>
        <authorList>
            <person name="Al-saari N."/>
            <person name="Meirelles P.M."/>
            <person name="Mino S."/>
            <person name="Suda W."/>
            <person name="Oshima K."/>
            <person name="Hattori M."/>
            <person name="Ohkuma M."/>
            <person name="Thompson F.L."/>
            <person name="Gomez-Gil B."/>
            <person name="Sawabe T."/>
            <person name="Sawabe T."/>
        </authorList>
    </citation>
    <scope>NUCLEOTIDE SEQUENCE [LARGE SCALE GENOMIC DNA]</scope>
    <source>
        <strain evidence="5 6">JCM 19237</strain>
    </source>
</reference>
<sequence length="47" mass="5535">MTPQQLETEIQQLEKAMYDAAQNLEFEQAAELRDKIHNLREQFIANS</sequence>
<dbReference type="AlphaFoldDB" id="A0A090QZ81"/>
<dbReference type="InterPro" id="IPR001943">
    <property type="entry name" value="UVR_dom"/>
</dbReference>
<evidence type="ECO:0000313" key="6">
    <source>
        <dbReference type="Proteomes" id="UP000029227"/>
    </source>
</evidence>
<dbReference type="GO" id="GO:0006281">
    <property type="term" value="P:DNA repair"/>
    <property type="evidence" value="ECO:0007669"/>
    <property type="project" value="UniProtKB-KW"/>
</dbReference>
<dbReference type="GO" id="GO:0009432">
    <property type="term" value="P:SOS response"/>
    <property type="evidence" value="ECO:0007669"/>
    <property type="project" value="UniProtKB-KW"/>
</dbReference>
<comment type="caution">
    <text evidence="5">The sequence shown here is derived from an EMBL/GenBank/DDBJ whole genome shotgun (WGS) entry which is preliminary data.</text>
</comment>
<dbReference type="eggNOG" id="COG0556">
    <property type="taxonomic scope" value="Bacteria"/>
</dbReference>
<dbReference type="SUPFAM" id="SSF46600">
    <property type="entry name" value="C-terminal UvrC-binding domain of UvrB"/>
    <property type="match status" value="1"/>
</dbReference>
<proteinExistence type="predicted"/>
<feature type="domain" description="UVR" evidence="4">
    <location>
        <begin position="7"/>
        <end position="42"/>
    </location>
</feature>
<dbReference type="Gene3D" id="4.10.860.10">
    <property type="entry name" value="UVR domain"/>
    <property type="match status" value="1"/>
</dbReference>
<accession>A0A090QZ81</accession>
<dbReference type="InterPro" id="IPR036876">
    <property type="entry name" value="UVR_dom_sf"/>
</dbReference>
<dbReference type="GO" id="GO:0004518">
    <property type="term" value="F:nuclease activity"/>
    <property type="evidence" value="ECO:0007669"/>
    <property type="project" value="UniProtKB-KW"/>
</dbReference>
<dbReference type="STRING" id="754436.JCM19237_1503"/>
<keyword evidence="1" id="KW-0228">DNA excision</keyword>
<protein>
    <submittedName>
        <fullName evidence="5">Excinuclease ABC subunit B</fullName>
    </submittedName>
</protein>
<evidence type="ECO:0000256" key="1">
    <source>
        <dbReference type="ARBA" id="ARBA00022769"/>
    </source>
</evidence>
<keyword evidence="3" id="KW-0227">DNA damage</keyword>
<dbReference type="Proteomes" id="UP000029227">
    <property type="component" value="Unassembled WGS sequence"/>
</dbReference>
<evidence type="ECO:0000259" key="4">
    <source>
        <dbReference type="PROSITE" id="PS50151"/>
    </source>
</evidence>
<keyword evidence="3" id="KW-0742">SOS response</keyword>
<keyword evidence="2" id="KW-0267">Excision nuclease</keyword>
<name>A0A090QZ81_9GAMM</name>
<evidence type="ECO:0000256" key="2">
    <source>
        <dbReference type="ARBA" id="ARBA00022881"/>
    </source>
</evidence>
<dbReference type="EMBL" id="BBMN01000017">
    <property type="protein sequence ID" value="GAL07563.1"/>
    <property type="molecule type" value="Genomic_DNA"/>
</dbReference>